<keyword evidence="5" id="KW-1185">Reference proteome</keyword>
<evidence type="ECO:0000256" key="3">
    <source>
        <dbReference type="RuleBase" id="RU000363"/>
    </source>
</evidence>
<name>A0A1V9FQV8_9BACT</name>
<dbReference type="Proteomes" id="UP000192796">
    <property type="component" value="Unassembled WGS sequence"/>
</dbReference>
<dbReference type="GO" id="GO:0016491">
    <property type="term" value="F:oxidoreductase activity"/>
    <property type="evidence" value="ECO:0007669"/>
    <property type="project" value="UniProtKB-KW"/>
</dbReference>
<reference evidence="4 5" key="1">
    <citation type="submission" date="2016-03" db="EMBL/GenBank/DDBJ databases">
        <title>Niastella vici sp. nov., isolated from farmland soil.</title>
        <authorList>
            <person name="Chen L."/>
            <person name="Wang D."/>
            <person name="Yang S."/>
            <person name="Wang G."/>
        </authorList>
    </citation>
    <scope>NUCLEOTIDE SEQUENCE [LARGE SCALE GENOMIC DNA]</scope>
    <source>
        <strain evidence="4 5">DJ57</strain>
    </source>
</reference>
<dbReference type="PROSITE" id="PS00061">
    <property type="entry name" value="ADH_SHORT"/>
    <property type="match status" value="1"/>
</dbReference>
<evidence type="ECO:0000256" key="1">
    <source>
        <dbReference type="ARBA" id="ARBA00006484"/>
    </source>
</evidence>
<dbReference type="PRINTS" id="PR00081">
    <property type="entry name" value="GDHRDH"/>
</dbReference>
<dbReference type="RefSeq" id="WP_081152624.1">
    <property type="nucleotide sequence ID" value="NZ_LVYD01000059.1"/>
</dbReference>
<dbReference type="OrthoDB" id="1235794at2"/>
<dbReference type="CDD" id="cd05374">
    <property type="entry name" value="17beta-HSD-like_SDR_c"/>
    <property type="match status" value="1"/>
</dbReference>
<dbReference type="InterPro" id="IPR002347">
    <property type="entry name" value="SDR_fam"/>
</dbReference>
<accession>A0A1V9FQV8</accession>
<gene>
    <name evidence="4" type="ORF">A3860_32560</name>
</gene>
<dbReference type="PANTHER" id="PTHR43976">
    <property type="entry name" value="SHORT CHAIN DEHYDROGENASE"/>
    <property type="match status" value="1"/>
</dbReference>
<dbReference type="STRING" id="1703345.A3860_32560"/>
<dbReference type="EMBL" id="LVYD01000059">
    <property type="protein sequence ID" value="OQP60733.1"/>
    <property type="molecule type" value="Genomic_DNA"/>
</dbReference>
<dbReference type="InterPro" id="IPR036291">
    <property type="entry name" value="NAD(P)-bd_dom_sf"/>
</dbReference>
<proteinExistence type="inferred from homology"/>
<dbReference type="SUPFAM" id="SSF51735">
    <property type="entry name" value="NAD(P)-binding Rossmann-fold domains"/>
    <property type="match status" value="1"/>
</dbReference>
<evidence type="ECO:0000313" key="5">
    <source>
        <dbReference type="Proteomes" id="UP000192796"/>
    </source>
</evidence>
<evidence type="ECO:0000313" key="4">
    <source>
        <dbReference type="EMBL" id="OQP60733.1"/>
    </source>
</evidence>
<dbReference type="Pfam" id="PF00106">
    <property type="entry name" value="adh_short"/>
    <property type="match status" value="1"/>
</dbReference>
<comment type="caution">
    <text evidence="4">The sequence shown here is derived from an EMBL/GenBank/DDBJ whole genome shotgun (WGS) entry which is preliminary data.</text>
</comment>
<dbReference type="PANTHER" id="PTHR43976:SF16">
    <property type="entry name" value="SHORT-CHAIN DEHYDROGENASE_REDUCTASE FAMILY PROTEIN"/>
    <property type="match status" value="1"/>
</dbReference>
<sequence>MKQTILITGASSGFGLLIANKLHESGYNVVGTSRNPERHQSQVPFKLLSLDIADDDSIQSFVKKLFSEISQLDVLINNAGFYLSGLAEETTIEQGRQQLETNFWGTVKLTIDLLPYFRKQRFGKIITVGSIMGLLSFPSAAYYSASKHALEGYFKSLRFELNEFNIKVAMVEPMSFKTNVINSSVAAVGKIDDYASYRKKVEAFAKNLFKNSPEPTPVIDTVIKLVKDKNPKFNNPVGKGAGVILALQHFSYKTFENSILNQINKTQRA</sequence>
<dbReference type="Gene3D" id="3.40.50.720">
    <property type="entry name" value="NAD(P)-binding Rossmann-like Domain"/>
    <property type="match status" value="1"/>
</dbReference>
<dbReference type="AlphaFoldDB" id="A0A1V9FQV8"/>
<dbReference type="InterPro" id="IPR020904">
    <property type="entry name" value="Sc_DH/Rdtase_CS"/>
</dbReference>
<protein>
    <submittedName>
        <fullName evidence="4">Short-chain dehydrogenase/reductase</fullName>
    </submittedName>
</protein>
<evidence type="ECO:0000256" key="2">
    <source>
        <dbReference type="ARBA" id="ARBA00023002"/>
    </source>
</evidence>
<dbReference type="InterPro" id="IPR051911">
    <property type="entry name" value="SDR_oxidoreductase"/>
</dbReference>
<organism evidence="4 5">
    <name type="scientific">Niastella vici</name>
    <dbReference type="NCBI Taxonomy" id="1703345"/>
    <lineage>
        <taxon>Bacteria</taxon>
        <taxon>Pseudomonadati</taxon>
        <taxon>Bacteroidota</taxon>
        <taxon>Chitinophagia</taxon>
        <taxon>Chitinophagales</taxon>
        <taxon>Chitinophagaceae</taxon>
        <taxon>Niastella</taxon>
    </lineage>
</organism>
<comment type="similarity">
    <text evidence="1 3">Belongs to the short-chain dehydrogenases/reductases (SDR) family.</text>
</comment>
<keyword evidence="2" id="KW-0560">Oxidoreductase</keyword>
<dbReference type="PRINTS" id="PR00080">
    <property type="entry name" value="SDRFAMILY"/>
</dbReference>